<dbReference type="SUPFAM" id="SSF53756">
    <property type="entry name" value="UDP-Glycosyltransferase/glycogen phosphorylase"/>
    <property type="match status" value="1"/>
</dbReference>
<dbReference type="AlphaFoldDB" id="A0A1F7SFS6"/>
<dbReference type="InterPro" id="IPR001173">
    <property type="entry name" value="Glyco_trans_2-like"/>
</dbReference>
<dbReference type="Pfam" id="PF00535">
    <property type="entry name" value="Glycos_transf_2"/>
    <property type="match status" value="1"/>
</dbReference>
<dbReference type="SUPFAM" id="SSF53448">
    <property type="entry name" value="Nucleotide-diphospho-sugar transferases"/>
    <property type="match status" value="1"/>
</dbReference>
<dbReference type="InterPro" id="IPR029044">
    <property type="entry name" value="Nucleotide-diphossugar_trans"/>
</dbReference>
<evidence type="ECO:0008006" key="5">
    <source>
        <dbReference type="Google" id="ProtNLM"/>
    </source>
</evidence>
<dbReference type="GO" id="GO:0016757">
    <property type="term" value="F:glycosyltransferase activity"/>
    <property type="evidence" value="ECO:0007669"/>
    <property type="project" value="InterPro"/>
</dbReference>
<name>A0A1F7SFS6_9BACT</name>
<evidence type="ECO:0000259" key="2">
    <source>
        <dbReference type="Pfam" id="PF00535"/>
    </source>
</evidence>
<dbReference type="PANTHER" id="PTHR12526:SF630">
    <property type="entry name" value="GLYCOSYLTRANSFERASE"/>
    <property type="match status" value="1"/>
</dbReference>
<feature type="domain" description="Glycosyltransferase 2-like" evidence="2">
    <location>
        <begin position="7"/>
        <end position="188"/>
    </location>
</feature>
<dbReference type="STRING" id="1817883.A3G31_11670"/>
<dbReference type="InterPro" id="IPR001296">
    <property type="entry name" value="Glyco_trans_1"/>
</dbReference>
<dbReference type="PANTHER" id="PTHR12526">
    <property type="entry name" value="GLYCOSYLTRANSFERASE"/>
    <property type="match status" value="1"/>
</dbReference>
<evidence type="ECO:0000313" key="4">
    <source>
        <dbReference type="Proteomes" id="UP000178082"/>
    </source>
</evidence>
<dbReference type="EMBL" id="MGDI01000031">
    <property type="protein sequence ID" value="OGL52615.1"/>
    <property type="molecule type" value="Genomic_DNA"/>
</dbReference>
<dbReference type="Gene3D" id="3.90.550.10">
    <property type="entry name" value="Spore Coat Polysaccharide Biosynthesis Protein SpsA, Chain A"/>
    <property type="match status" value="1"/>
</dbReference>
<protein>
    <recommendedName>
        <fullName evidence="5">Glycosyltransferase 2-like domain-containing protein</fullName>
    </recommendedName>
</protein>
<sequence>MSAINLSIVIPNYNNMEILQGCLNAIYSSKTNFPFEVIVVDNGSKDSISEMVKEYFPAVKLIENEDNLGFCKATNQGIAVSNGDFILLLNNDCFLKEDSLNIMLDVIKKDRTIGALGCRLVYPGKKLQPSCYHFRTLFSTFAEEFFLNRIFPKSPLFSRHPMTYFDHSITREVDWIMGSCILTKKSILDEVGYLDEMSSTGDEELCYRIKEKGYRIIFSPDTEIIHLHRQTAFPSGEKISSKWIAKMTFEFYKSACLSFAHRYKGKKLGFFICIKKTGAISRIIPLWILAFFGNENDPLLYGKIKGFWKIIKTEKKFLKDNILNQKPQILMLGPDFRVKGGISRLVPKYFNSILAESFNLKYLPTHIDGTKIQKFFIAVEAVFKFFLILFQNPPSIIHIHFSSGPSFYRKSVFAFIARLFRIKTVLHCHAFDFDDFYQKSPVVSKRYIEKILKSADRILVLSCFWKNVFGRISGRNDISIIPPALPIPLPDKREKQKNYFKTVLFLGKLEKRKGIYDLIEAAKSILDKTPETKFLFVGNGEIEKVQKICKDKGIETQVICAGWAEENEKSAFLKESDMLVLPSYNEGLPMAILEAMAYGLPVISTRVGGIPEIITEGENGFLIEPGDITALKNSIVSLLDSEKLRKEMGEKNRKKIEESFNINDVSLKIKNEYEKLLNYEKQLK</sequence>
<dbReference type="CDD" id="cd04186">
    <property type="entry name" value="GT_2_like_c"/>
    <property type="match status" value="1"/>
</dbReference>
<proteinExistence type="predicted"/>
<dbReference type="CDD" id="cd03801">
    <property type="entry name" value="GT4_PimA-like"/>
    <property type="match status" value="1"/>
</dbReference>
<reference evidence="3 4" key="1">
    <citation type="journal article" date="2016" name="Nat. Commun.">
        <title>Thousands of microbial genomes shed light on interconnected biogeochemical processes in an aquifer system.</title>
        <authorList>
            <person name="Anantharaman K."/>
            <person name="Brown C.T."/>
            <person name="Hug L.A."/>
            <person name="Sharon I."/>
            <person name="Castelle C.J."/>
            <person name="Probst A.J."/>
            <person name="Thomas B.C."/>
            <person name="Singh A."/>
            <person name="Wilkins M.J."/>
            <person name="Karaoz U."/>
            <person name="Brodie E.L."/>
            <person name="Williams K.H."/>
            <person name="Hubbard S.S."/>
            <person name="Banfield J.F."/>
        </authorList>
    </citation>
    <scope>NUCLEOTIDE SEQUENCE [LARGE SCALE GENOMIC DNA]</scope>
</reference>
<evidence type="ECO:0000259" key="1">
    <source>
        <dbReference type="Pfam" id="PF00534"/>
    </source>
</evidence>
<gene>
    <name evidence="3" type="ORF">A3G31_11670</name>
</gene>
<evidence type="ECO:0000313" key="3">
    <source>
        <dbReference type="EMBL" id="OGL52615.1"/>
    </source>
</evidence>
<dbReference type="Proteomes" id="UP000178082">
    <property type="component" value="Unassembled WGS sequence"/>
</dbReference>
<organism evidence="3 4">
    <name type="scientific">Candidatus Schekmanbacteria bacterium RIFCSPLOWO2_12_FULL_38_15</name>
    <dbReference type="NCBI Taxonomy" id="1817883"/>
    <lineage>
        <taxon>Bacteria</taxon>
        <taxon>Candidatus Schekmaniibacteriota</taxon>
    </lineage>
</organism>
<dbReference type="Pfam" id="PF00534">
    <property type="entry name" value="Glycos_transf_1"/>
    <property type="match status" value="1"/>
</dbReference>
<feature type="domain" description="Glycosyl transferase family 1" evidence="1">
    <location>
        <begin position="498"/>
        <end position="654"/>
    </location>
</feature>
<accession>A0A1F7SFS6</accession>
<comment type="caution">
    <text evidence="3">The sequence shown here is derived from an EMBL/GenBank/DDBJ whole genome shotgun (WGS) entry which is preliminary data.</text>
</comment>
<dbReference type="Gene3D" id="3.40.50.2000">
    <property type="entry name" value="Glycogen Phosphorylase B"/>
    <property type="match status" value="2"/>
</dbReference>